<reference evidence="2 3" key="1">
    <citation type="submission" date="2020-08" db="EMBL/GenBank/DDBJ databases">
        <title>Sequencing the genomes of 1000 actinobacteria strains.</title>
        <authorList>
            <person name="Klenk H.-P."/>
        </authorList>
    </citation>
    <scope>NUCLEOTIDE SEQUENCE [LARGE SCALE GENOMIC DNA]</scope>
    <source>
        <strain evidence="2 3">DSM 45084</strain>
    </source>
</reference>
<accession>A0A7W7WXR9</accession>
<proteinExistence type="predicted"/>
<organism evidence="2 3">
    <name type="scientific">Saccharothrix violaceirubra</name>
    <dbReference type="NCBI Taxonomy" id="413306"/>
    <lineage>
        <taxon>Bacteria</taxon>
        <taxon>Bacillati</taxon>
        <taxon>Actinomycetota</taxon>
        <taxon>Actinomycetes</taxon>
        <taxon>Pseudonocardiales</taxon>
        <taxon>Pseudonocardiaceae</taxon>
        <taxon>Saccharothrix</taxon>
    </lineage>
</organism>
<feature type="region of interest" description="Disordered" evidence="1">
    <location>
        <begin position="16"/>
        <end position="42"/>
    </location>
</feature>
<comment type="caution">
    <text evidence="2">The sequence shown here is derived from an EMBL/GenBank/DDBJ whole genome shotgun (WGS) entry which is preliminary data.</text>
</comment>
<dbReference type="InterPro" id="IPR011032">
    <property type="entry name" value="GroES-like_sf"/>
</dbReference>
<evidence type="ECO:0000256" key="1">
    <source>
        <dbReference type="SAM" id="MobiDB-lite"/>
    </source>
</evidence>
<dbReference type="EMBL" id="JACHJS010000001">
    <property type="protein sequence ID" value="MBB4966933.1"/>
    <property type="molecule type" value="Genomic_DNA"/>
</dbReference>
<dbReference type="Proteomes" id="UP000542674">
    <property type="component" value="Unassembled WGS sequence"/>
</dbReference>
<dbReference type="AlphaFoldDB" id="A0A7W7WXR9"/>
<dbReference type="RefSeq" id="WP_184671250.1">
    <property type="nucleotide sequence ID" value="NZ_BAABAI010000037.1"/>
</dbReference>
<evidence type="ECO:0000313" key="2">
    <source>
        <dbReference type="EMBL" id="MBB4966933.1"/>
    </source>
</evidence>
<sequence length="74" mass="7951">MKALVHRGPRRLTWEDVPDPRTFTDDVPGMAPGRARGKAVDGTHAKYARVPFADASTEPPRTGGTGVPKVVATR</sequence>
<feature type="region of interest" description="Disordered" evidence="1">
    <location>
        <begin position="54"/>
        <end position="74"/>
    </location>
</feature>
<gene>
    <name evidence="2" type="ORF">F4559_004292</name>
</gene>
<name>A0A7W7WXR9_9PSEU</name>
<evidence type="ECO:0000313" key="3">
    <source>
        <dbReference type="Proteomes" id="UP000542674"/>
    </source>
</evidence>
<keyword evidence="3" id="KW-1185">Reference proteome</keyword>
<dbReference type="SUPFAM" id="SSF50129">
    <property type="entry name" value="GroES-like"/>
    <property type="match status" value="1"/>
</dbReference>
<protein>
    <submittedName>
        <fullName evidence="2">Uncharacterized protein</fullName>
    </submittedName>
</protein>